<accession>E1JXF5</accession>
<dbReference type="AlphaFoldDB" id="E1JXF5"/>
<sequence>MKFRGELIVEQAFTSAFILECYLDSNDQLQAGDSVIRATIGLYRTEDGGFIYHVHGRYAPSLWPKYATGRLETAKEHRRSLRHLERL</sequence>
<name>E1JXF5_SOLFR</name>
<protein>
    <submittedName>
        <fullName evidence="1">Uncharacterized protein</fullName>
    </submittedName>
</protein>
<proteinExistence type="predicted"/>
<dbReference type="eggNOG" id="ENOG5031A88">
    <property type="taxonomic scope" value="Bacteria"/>
</dbReference>
<dbReference type="EMBL" id="AECZ01000014">
    <property type="protein sequence ID" value="EFL50932.1"/>
    <property type="molecule type" value="Genomic_DNA"/>
</dbReference>
<dbReference type="Proteomes" id="UP000006250">
    <property type="component" value="Unassembled WGS sequence"/>
</dbReference>
<evidence type="ECO:0000313" key="1">
    <source>
        <dbReference type="EMBL" id="EFL50932.1"/>
    </source>
</evidence>
<organism evidence="1 2">
    <name type="scientific">Solidesulfovibrio fructosivorans JJ]</name>
    <dbReference type="NCBI Taxonomy" id="596151"/>
    <lineage>
        <taxon>Bacteria</taxon>
        <taxon>Pseudomonadati</taxon>
        <taxon>Thermodesulfobacteriota</taxon>
        <taxon>Desulfovibrionia</taxon>
        <taxon>Desulfovibrionales</taxon>
        <taxon>Desulfovibrionaceae</taxon>
        <taxon>Solidesulfovibrio</taxon>
    </lineage>
</organism>
<comment type="caution">
    <text evidence="1">The sequence shown here is derived from an EMBL/GenBank/DDBJ whole genome shotgun (WGS) entry which is preliminary data.</text>
</comment>
<keyword evidence="2" id="KW-1185">Reference proteome</keyword>
<gene>
    <name evidence="1" type="ORF">DesfrDRAFT_2304</name>
</gene>
<dbReference type="STRING" id="596151.DesfrDRAFT_2304"/>
<reference evidence="1 2" key="1">
    <citation type="submission" date="2010-08" db="EMBL/GenBank/DDBJ databases">
        <title>The draft genome of Desulfovibrio fructosovorans JJ.</title>
        <authorList>
            <consortium name="US DOE Joint Genome Institute (JGI-PGF)"/>
            <person name="Lucas S."/>
            <person name="Copeland A."/>
            <person name="Lapidus A."/>
            <person name="Cheng J.-F."/>
            <person name="Bruce D."/>
            <person name="Goodwin L."/>
            <person name="Pitluck S."/>
            <person name="Land M.L."/>
            <person name="Hauser L."/>
            <person name="Chang Y.-J."/>
            <person name="Jeffries C."/>
            <person name="Wall J.D."/>
            <person name="Stahl D.A."/>
            <person name="Arkin A.P."/>
            <person name="Dehal P."/>
            <person name="Stolyar S.M."/>
            <person name="Hazen T.C."/>
            <person name="Woyke T.J."/>
        </authorList>
    </citation>
    <scope>NUCLEOTIDE SEQUENCE [LARGE SCALE GENOMIC DNA]</scope>
    <source>
        <strain evidence="1 2">JJ</strain>
    </source>
</reference>
<evidence type="ECO:0000313" key="2">
    <source>
        <dbReference type="Proteomes" id="UP000006250"/>
    </source>
</evidence>